<dbReference type="CDD" id="cd04859">
    <property type="entry name" value="Prim_Pol"/>
    <property type="match status" value="1"/>
</dbReference>
<keyword evidence="3" id="KW-1185">Reference proteome</keyword>
<dbReference type="EMBL" id="JAZGQK010000017">
    <property type="protein sequence ID" value="MEE6260961.1"/>
    <property type="molecule type" value="Genomic_DNA"/>
</dbReference>
<accession>A0ABU7RX58</accession>
<proteinExistence type="predicted"/>
<comment type="caution">
    <text evidence="2">The sequence shown here is derived from an EMBL/GenBank/DDBJ whole genome shotgun (WGS) entry which is preliminary data.</text>
</comment>
<organism evidence="2 3">
    <name type="scientific">Plantactinospora sonchi</name>
    <dbReference type="NCBI Taxonomy" id="1544735"/>
    <lineage>
        <taxon>Bacteria</taxon>
        <taxon>Bacillati</taxon>
        <taxon>Actinomycetota</taxon>
        <taxon>Actinomycetes</taxon>
        <taxon>Micromonosporales</taxon>
        <taxon>Micromonosporaceae</taxon>
        <taxon>Plantactinospora</taxon>
    </lineage>
</organism>
<evidence type="ECO:0000259" key="1">
    <source>
        <dbReference type="SMART" id="SM00943"/>
    </source>
</evidence>
<dbReference type="InterPro" id="IPR015330">
    <property type="entry name" value="DNA_primase/pol_bifunc_N"/>
</dbReference>
<dbReference type="SMART" id="SM00943">
    <property type="entry name" value="Prim-Pol"/>
    <property type="match status" value="1"/>
</dbReference>
<evidence type="ECO:0000313" key="3">
    <source>
        <dbReference type="Proteomes" id="UP001332243"/>
    </source>
</evidence>
<evidence type="ECO:0000313" key="2">
    <source>
        <dbReference type="EMBL" id="MEE6260961.1"/>
    </source>
</evidence>
<sequence>MTTVRYSSGISPAARAWICSELGWYAIPLIPDTKRPAIKNWPGRATTDRDQLMTWFLHGRTPYEVGVMTGPESGIWVLDIDVKWCNGFTTLRDLFHRHGVRQVPRTFRVQTPSLGQHWYFQYPAGGRKIANDTSRPGHPGSLGAGLDVRGWHGQVVAPDAPGRPVLDESPPMETPDWLLELVTPRERDKPRMPVITNSGAAIRLMRSIANELAGVTQGGRNDQLNRAAFKVGLIAAQGVLGENEARDALYQACLQNRLIEDDGPDSFEATFTSGWSAGLISGGNA</sequence>
<reference evidence="2 3" key="1">
    <citation type="submission" date="2024-01" db="EMBL/GenBank/DDBJ databases">
        <title>Genome insights into Plantactinospora sonchi sp. nov.</title>
        <authorList>
            <person name="Wang L."/>
        </authorList>
    </citation>
    <scope>NUCLEOTIDE SEQUENCE [LARGE SCALE GENOMIC DNA]</scope>
    <source>
        <strain evidence="2 3">NEAU-QY2</strain>
    </source>
</reference>
<dbReference type="Proteomes" id="UP001332243">
    <property type="component" value="Unassembled WGS sequence"/>
</dbReference>
<dbReference type="RefSeq" id="WP_331216065.1">
    <property type="nucleotide sequence ID" value="NZ_JAZGQK010000017.1"/>
</dbReference>
<dbReference type="Pfam" id="PF09250">
    <property type="entry name" value="Prim-Pol"/>
    <property type="match status" value="1"/>
</dbReference>
<protein>
    <submittedName>
        <fullName evidence="2">Bifunctional DNA primase/polymerase</fullName>
    </submittedName>
</protein>
<name>A0ABU7RX58_9ACTN</name>
<gene>
    <name evidence="2" type="ORF">V1633_20980</name>
</gene>
<dbReference type="SUPFAM" id="SSF56747">
    <property type="entry name" value="Prim-pol domain"/>
    <property type="match status" value="1"/>
</dbReference>
<feature type="domain" description="DNA primase/polymerase bifunctional N-terminal" evidence="1">
    <location>
        <begin position="16"/>
        <end position="178"/>
    </location>
</feature>